<dbReference type="AlphaFoldDB" id="A0A0R0E9U7"/>
<feature type="transmembrane region" description="Helical" evidence="1">
    <location>
        <begin position="131"/>
        <end position="148"/>
    </location>
</feature>
<keyword evidence="1" id="KW-0812">Transmembrane</keyword>
<feature type="transmembrane region" description="Helical" evidence="1">
    <location>
        <begin position="77"/>
        <end position="94"/>
    </location>
</feature>
<comment type="caution">
    <text evidence="2">The sequence shown here is derived from an EMBL/GenBank/DDBJ whole genome shotgun (WGS) entry which is preliminary data.</text>
</comment>
<dbReference type="RefSeq" id="WP_057639436.1">
    <property type="nucleotide sequence ID" value="NZ_LDJP01000008.1"/>
</dbReference>
<gene>
    <name evidence="2" type="ORF">ABB34_01345</name>
</gene>
<feature type="transmembrane region" description="Helical" evidence="1">
    <location>
        <begin position="106"/>
        <end position="125"/>
    </location>
</feature>
<feature type="transmembrane region" description="Helical" evidence="1">
    <location>
        <begin position="12"/>
        <end position="38"/>
    </location>
</feature>
<dbReference type="OrthoDB" id="121772at2"/>
<proteinExistence type="predicted"/>
<protein>
    <submittedName>
        <fullName evidence="2">Membrane protein</fullName>
    </submittedName>
</protein>
<dbReference type="PATRIC" id="fig|659018.3.peg.2751"/>
<dbReference type="STRING" id="659018.ABB34_01345"/>
<name>A0A0R0E9U7_9GAMM</name>
<accession>A0A0R0E9U7</accession>
<keyword evidence="3" id="KW-1185">Reference proteome</keyword>
<evidence type="ECO:0000256" key="1">
    <source>
        <dbReference type="SAM" id="Phobius"/>
    </source>
</evidence>
<sequence length="160" mass="17329">MKQRQPYNPDRHAHPGLAAIALLEAGKAVLAFLAAAGLEISGPAPLRNIVNTLVRRVGADPEHGSFSNLLDLITPDTVHVGVIALVAYGLLRAVEAWGLWRAKAWASWLGCISAALYLPLDVYAIARHPGWASWLLLAVNVLVVWVLARDIGKRRPPRNA</sequence>
<dbReference type="Pfam" id="PF09900">
    <property type="entry name" value="DUF2127"/>
    <property type="match status" value="1"/>
</dbReference>
<organism evidence="2 3">
    <name type="scientific">Stenotrophomonas daejeonensis</name>
    <dbReference type="NCBI Taxonomy" id="659018"/>
    <lineage>
        <taxon>Bacteria</taxon>
        <taxon>Pseudomonadati</taxon>
        <taxon>Pseudomonadota</taxon>
        <taxon>Gammaproteobacteria</taxon>
        <taxon>Lysobacterales</taxon>
        <taxon>Lysobacteraceae</taxon>
        <taxon>Stenotrophomonas</taxon>
    </lineage>
</organism>
<keyword evidence="1" id="KW-1133">Transmembrane helix</keyword>
<keyword evidence="1" id="KW-0472">Membrane</keyword>
<evidence type="ECO:0000313" key="2">
    <source>
        <dbReference type="EMBL" id="KRG88162.1"/>
    </source>
</evidence>
<reference evidence="2 3" key="1">
    <citation type="submission" date="2015-05" db="EMBL/GenBank/DDBJ databases">
        <title>Genome sequencing and analysis of members of genus Stenotrophomonas.</title>
        <authorList>
            <person name="Patil P.P."/>
            <person name="Midha S."/>
            <person name="Patil P.B."/>
        </authorList>
    </citation>
    <scope>NUCLEOTIDE SEQUENCE [LARGE SCALE GENOMIC DNA]</scope>
    <source>
        <strain evidence="2 3">JCM 16244</strain>
    </source>
</reference>
<dbReference type="EMBL" id="LDJP01000008">
    <property type="protein sequence ID" value="KRG88162.1"/>
    <property type="molecule type" value="Genomic_DNA"/>
</dbReference>
<evidence type="ECO:0000313" key="3">
    <source>
        <dbReference type="Proteomes" id="UP000050940"/>
    </source>
</evidence>
<dbReference type="Proteomes" id="UP000050940">
    <property type="component" value="Unassembled WGS sequence"/>
</dbReference>
<dbReference type="InterPro" id="IPR021125">
    <property type="entry name" value="DUF2127"/>
</dbReference>